<protein>
    <submittedName>
        <fullName evidence="1">Uncharacterized protein</fullName>
    </submittedName>
</protein>
<accession>A0AAD5MDW4</accession>
<reference evidence="1" key="1">
    <citation type="submission" date="2021-06" db="EMBL/GenBank/DDBJ databases">
        <title>Parelaphostrongylus tenuis whole genome reference sequence.</title>
        <authorList>
            <person name="Garwood T.J."/>
            <person name="Larsen P.A."/>
            <person name="Fountain-Jones N.M."/>
            <person name="Garbe J.R."/>
            <person name="Macchietto M.G."/>
            <person name="Kania S.A."/>
            <person name="Gerhold R.W."/>
            <person name="Richards J.E."/>
            <person name="Wolf T.M."/>
        </authorList>
    </citation>
    <scope>NUCLEOTIDE SEQUENCE</scope>
    <source>
        <strain evidence="1">MNPRO001-30</strain>
        <tissue evidence="1">Meninges</tissue>
    </source>
</reference>
<name>A0AAD5MDW4_PARTN</name>
<comment type="caution">
    <text evidence="1">The sequence shown here is derived from an EMBL/GenBank/DDBJ whole genome shotgun (WGS) entry which is preliminary data.</text>
</comment>
<gene>
    <name evidence="1" type="ORF">KIN20_012072</name>
</gene>
<dbReference type="AlphaFoldDB" id="A0AAD5MDW4"/>
<sequence>MKHLSDTCTYVCDDCRCRTERAHCPFNKADQYRVIQAQRIMLVAESKIFCLVEVDILCVSADDEEHN</sequence>
<evidence type="ECO:0000313" key="1">
    <source>
        <dbReference type="EMBL" id="KAJ1354968.1"/>
    </source>
</evidence>
<dbReference type="EMBL" id="JAHQIW010002288">
    <property type="protein sequence ID" value="KAJ1354968.1"/>
    <property type="molecule type" value="Genomic_DNA"/>
</dbReference>
<evidence type="ECO:0000313" key="2">
    <source>
        <dbReference type="Proteomes" id="UP001196413"/>
    </source>
</evidence>
<dbReference type="Proteomes" id="UP001196413">
    <property type="component" value="Unassembled WGS sequence"/>
</dbReference>
<keyword evidence="2" id="KW-1185">Reference proteome</keyword>
<proteinExistence type="predicted"/>
<organism evidence="1 2">
    <name type="scientific">Parelaphostrongylus tenuis</name>
    <name type="common">Meningeal worm</name>
    <dbReference type="NCBI Taxonomy" id="148309"/>
    <lineage>
        <taxon>Eukaryota</taxon>
        <taxon>Metazoa</taxon>
        <taxon>Ecdysozoa</taxon>
        <taxon>Nematoda</taxon>
        <taxon>Chromadorea</taxon>
        <taxon>Rhabditida</taxon>
        <taxon>Rhabditina</taxon>
        <taxon>Rhabditomorpha</taxon>
        <taxon>Strongyloidea</taxon>
        <taxon>Metastrongylidae</taxon>
        <taxon>Parelaphostrongylus</taxon>
    </lineage>
</organism>